<feature type="domain" description="Transposase IS200-like" evidence="1">
    <location>
        <begin position="9"/>
        <end position="127"/>
    </location>
</feature>
<dbReference type="RefSeq" id="WP_305906783.1">
    <property type="nucleotide sequence ID" value="NZ_CP157743.1"/>
</dbReference>
<dbReference type="GO" id="GO:0043565">
    <property type="term" value="F:sequence-specific DNA binding"/>
    <property type="evidence" value="ECO:0007669"/>
    <property type="project" value="TreeGrafter"/>
</dbReference>
<dbReference type="Pfam" id="PF01797">
    <property type="entry name" value="Y1_Tnp"/>
    <property type="match status" value="1"/>
</dbReference>
<dbReference type="InterPro" id="IPR036515">
    <property type="entry name" value="Transposase_17_sf"/>
</dbReference>
<dbReference type="GO" id="GO:0006313">
    <property type="term" value="P:DNA transposition"/>
    <property type="evidence" value="ECO:0007669"/>
    <property type="project" value="InterPro"/>
</dbReference>
<dbReference type="InterPro" id="IPR052715">
    <property type="entry name" value="RAYT_transposase"/>
</dbReference>
<dbReference type="PANTHER" id="PTHR36966">
    <property type="entry name" value="REP-ASSOCIATED TYROSINE TRANSPOSASE"/>
    <property type="match status" value="1"/>
</dbReference>
<dbReference type="Gene3D" id="3.30.70.1290">
    <property type="entry name" value="Transposase IS200-like"/>
    <property type="match status" value="1"/>
</dbReference>
<dbReference type="AlphaFoldDB" id="A0AAU7NUV8"/>
<protein>
    <submittedName>
        <fullName evidence="2">Transposase</fullName>
    </submittedName>
</protein>
<keyword evidence="3" id="KW-1185">Reference proteome</keyword>
<accession>A0AAU7NUV8</accession>
<organism evidence="2 3">
    <name type="scientific">Methylomarinum roseum</name>
    <dbReference type="NCBI Taxonomy" id="3067653"/>
    <lineage>
        <taxon>Bacteria</taxon>
        <taxon>Pseudomonadati</taxon>
        <taxon>Pseudomonadota</taxon>
        <taxon>Gammaproteobacteria</taxon>
        <taxon>Methylococcales</taxon>
        <taxon>Methylococcaceae</taxon>
        <taxon>Methylomarinum</taxon>
    </lineage>
</organism>
<sequence>MSHYRRAYIPGGCYFFTAVTHHREAWFSTQENVDRLREAFRHVKNRHPFAIDAIVVLPDHIHTVWRLPDGDADFSLRWRLLKHYVAIKLSNGTNNRGEKQFWQRRFWEHVIRGETDWRNHIDYIHYNPVKHDYVTTPAQWPYSSNSQFKTLVK</sequence>
<dbReference type="Proteomes" id="UP001225378">
    <property type="component" value="Chromosome"/>
</dbReference>
<name>A0AAU7NUV8_9GAMM</name>
<evidence type="ECO:0000313" key="3">
    <source>
        <dbReference type="Proteomes" id="UP001225378"/>
    </source>
</evidence>
<dbReference type="PANTHER" id="PTHR36966:SF1">
    <property type="entry name" value="REP-ASSOCIATED TYROSINE TRANSPOSASE"/>
    <property type="match status" value="1"/>
</dbReference>
<dbReference type="NCBIfam" id="NF047646">
    <property type="entry name" value="REP_Tyr_transpos"/>
    <property type="match status" value="1"/>
</dbReference>
<evidence type="ECO:0000313" key="2">
    <source>
        <dbReference type="EMBL" id="XBS20441.1"/>
    </source>
</evidence>
<dbReference type="InterPro" id="IPR002686">
    <property type="entry name" value="Transposase_17"/>
</dbReference>
<dbReference type="SMART" id="SM01321">
    <property type="entry name" value="Y1_Tnp"/>
    <property type="match status" value="1"/>
</dbReference>
<dbReference type="SUPFAM" id="SSF143422">
    <property type="entry name" value="Transposase IS200-like"/>
    <property type="match status" value="1"/>
</dbReference>
<dbReference type="GO" id="GO:0004803">
    <property type="term" value="F:transposase activity"/>
    <property type="evidence" value="ECO:0007669"/>
    <property type="project" value="InterPro"/>
</dbReference>
<gene>
    <name evidence="2" type="ORF">Q9L42_019160</name>
</gene>
<evidence type="ECO:0000259" key="1">
    <source>
        <dbReference type="SMART" id="SM01321"/>
    </source>
</evidence>
<reference evidence="2 3" key="1">
    <citation type="journal article" date="2024" name="Microbiology">
        <title>Methylomarinum rosea sp. nov., a novel halophilic methanotrophic bacterium from the hypersaline Lake Elton.</title>
        <authorList>
            <person name="Suleimanov R.Z."/>
            <person name="Oshkin I.Y."/>
            <person name="Danilova O.V."/>
            <person name="Suzina N.E."/>
            <person name="Dedysh S.N."/>
        </authorList>
    </citation>
    <scope>NUCLEOTIDE SEQUENCE [LARGE SCALE GENOMIC DNA]</scope>
    <source>
        <strain evidence="2 3">Ch1-1</strain>
    </source>
</reference>
<dbReference type="EMBL" id="CP157743">
    <property type="protein sequence ID" value="XBS20441.1"/>
    <property type="molecule type" value="Genomic_DNA"/>
</dbReference>
<proteinExistence type="predicted"/>
<dbReference type="KEGG" id="mech:Q9L42_019160"/>